<dbReference type="PANTHER" id="PTHR10670:SF0">
    <property type="entry name" value="DNA POLYMERASE EPSILON CATALYTIC SUBUNIT A"/>
    <property type="match status" value="1"/>
</dbReference>
<dbReference type="GO" id="GO:0000278">
    <property type="term" value="P:mitotic cell cycle"/>
    <property type="evidence" value="ECO:0007669"/>
    <property type="project" value="TreeGrafter"/>
</dbReference>
<keyword evidence="8" id="KW-1185">Reference proteome</keyword>
<dbReference type="GO" id="GO:0008270">
    <property type="term" value="F:zinc ion binding"/>
    <property type="evidence" value="ECO:0007669"/>
    <property type="project" value="UniProtKB-KW"/>
</dbReference>
<dbReference type="GO" id="GO:0051539">
    <property type="term" value="F:4 iron, 4 sulfur cluster binding"/>
    <property type="evidence" value="ECO:0007669"/>
    <property type="project" value="UniProtKB-KW"/>
</dbReference>
<proteinExistence type="inferred from homology"/>
<dbReference type="InterPro" id="IPR023211">
    <property type="entry name" value="DNA_pol_palm_dom_sf"/>
</dbReference>
<dbReference type="GO" id="GO:0006297">
    <property type="term" value="P:nucleotide-excision repair, DNA gap filling"/>
    <property type="evidence" value="ECO:0007669"/>
    <property type="project" value="TreeGrafter"/>
</dbReference>
<evidence type="ECO:0000256" key="1">
    <source>
        <dbReference type="ARBA" id="ARBA00022679"/>
    </source>
</evidence>
<sequence length="511" mass="59444">MQRVVNTNGIPFSKKNGARVECMRVGVYRADIKETFKIEPSAVQTLLDHLKGTVDFFLTQEEKVKLEDVEDYEEVLAEVETQLRALCDPDKVAAQVGRLTHEHSPLKTQVEEEHEYQLQLVEYEVIEGKGGIKSGGKKVKKSSYRVVKDDFPLIYHLDVGAMYPNIILSNRLQPMAIVSKEFCNSCTYNDPSNNCQREMDWKWRGDLYMATRADVKAIINEMESEKRRYNSKDKETGEVKRVKWSELHPKEQTEEITKAVRQFSQKAYKRLKSSVYEDKRDIVCQRENPFYVNTVLNFRDRRYMFKRRTKEWNKKLEKAEESGDLVAKSEAKDMVLLNDSLQLAHKCILNSFYGYVMRKGARWHSMKMAGIVTYTGANLIREAREFCEQVGLPLELDTDGIWCLLPKSFPDTFKIKMKGGKEIKMPYPNCVLNYRVHQKYTNHQYQDWDNETKSWKTSSQNSILFEIDGPYKAMILPASTEEDKMLKKRYAVYNFDGPLGHKQTPSGEIQA</sequence>
<dbReference type="AlphaFoldDB" id="A0A9P1DU50"/>
<keyword evidence="4" id="KW-0863">Zinc-finger</keyword>
<dbReference type="SUPFAM" id="SSF56672">
    <property type="entry name" value="DNA/RNA polymerases"/>
    <property type="match status" value="1"/>
</dbReference>
<keyword evidence="4" id="KW-0408">Iron</keyword>
<organism evidence="6">
    <name type="scientific">Cladocopium goreaui</name>
    <dbReference type="NCBI Taxonomy" id="2562237"/>
    <lineage>
        <taxon>Eukaryota</taxon>
        <taxon>Sar</taxon>
        <taxon>Alveolata</taxon>
        <taxon>Dinophyceae</taxon>
        <taxon>Suessiales</taxon>
        <taxon>Symbiodiniaceae</taxon>
        <taxon>Cladocopium</taxon>
    </lineage>
</organism>
<evidence type="ECO:0000313" key="6">
    <source>
        <dbReference type="EMBL" id="CAI4015664.1"/>
    </source>
</evidence>
<dbReference type="Gene3D" id="3.90.1600.10">
    <property type="entry name" value="Palm domain of DNA polymerase"/>
    <property type="match status" value="1"/>
</dbReference>
<dbReference type="EMBL" id="CAMXCT020006543">
    <property type="protein sequence ID" value="CAL1169039.1"/>
    <property type="molecule type" value="Genomic_DNA"/>
</dbReference>
<comment type="subcellular location">
    <subcellularLocation>
        <location evidence="4">Nucleus</location>
    </subcellularLocation>
</comment>
<keyword evidence="4" id="KW-0004">4Fe-4S</keyword>
<keyword evidence="1 4" id="KW-0808">Transferase</keyword>
<dbReference type="OrthoDB" id="438401at2759"/>
<dbReference type="Proteomes" id="UP001152797">
    <property type="component" value="Unassembled WGS sequence"/>
</dbReference>
<dbReference type="GO" id="GO:0006287">
    <property type="term" value="P:base-excision repair, gap-filling"/>
    <property type="evidence" value="ECO:0007669"/>
    <property type="project" value="TreeGrafter"/>
</dbReference>
<dbReference type="GO" id="GO:0008622">
    <property type="term" value="C:epsilon DNA polymerase complex"/>
    <property type="evidence" value="ECO:0007669"/>
    <property type="project" value="InterPro"/>
</dbReference>
<accession>A0A9P1DU50</accession>
<protein>
    <recommendedName>
        <fullName evidence="4">DNA polymerase epsilon catalytic subunit</fullName>
        <ecNumber evidence="4">2.7.7.7</ecNumber>
    </recommendedName>
</protein>
<reference evidence="7" key="2">
    <citation type="submission" date="2024-04" db="EMBL/GenBank/DDBJ databases">
        <authorList>
            <person name="Chen Y."/>
            <person name="Shah S."/>
            <person name="Dougan E. K."/>
            <person name="Thang M."/>
            <person name="Chan C."/>
        </authorList>
    </citation>
    <scope>NUCLEOTIDE SEQUENCE [LARGE SCALE GENOMIC DNA]</scope>
</reference>
<dbReference type="Pfam" id="PF00136">
    <property type="entry name" value="DNA_pol_B"/>
    <property type="match status" value="1"/>
</dbReference>
<comment type="similarity">
    <text evidence="4">Belongs to the DNA polymerase type-B family.</text>
</comment>
<keyword evidence="2 4" id="KW-0548">Nucleotidyltransferase</keyword>
<evidence type="ECO:0000256" key="2">
    <source>
        <dbReference type="ARBA" id="ARBA00022695"/>
    </source>
</evidence>
<evidence type="ECO:0000256" key="4">
    <source>
        <dbReference type="RuleBase" id="RU365029"/>
    </source>
</evidence>
<comment type="function">
    <text evidence="4">DNA polymerase II participates in chromosomal DNA replication.</text>
</comment>
<comment type="caution">
    <text evidence="6">The sequence shown here is derived from an EMBL/GenBank/DDBJ whole genome shotgun (WGS) entry which is preliminary data.</text>
</comment>
<dbReference type="GO" id="GO:0000166">
    <property type="term" value="F:nucleotide binding"/>
    <property type="evidence" value="ECO:0007669"/>
    <property type="project" value="InterPro"/>
</dbReference>
<keyword evidence="4" id="KW-0411">Iron-sulfur</keyword>
<dbReference type="EMBL" id="CAMXCT030006543">
    <property type="protein sequence ID" value="CAL4802976.1"/>
    <property type="molecule type" value="Genomic_DNA"/>
</dbReference>
<evidence type="ECO:0000256" key="3">
    <source>
        <dbReference type="ARBA" id="ARBA00022932"/>
    </source>
</evidence>
<feature type="domain" description="DNA-directed DNA polymerase family B multifunctional" evidence="5">
    <location>
        <begin position="327"/>
        <end position="390"/>
    </location>
</feature>
<dbReference type="PANTHER" id="PTHR10670">
    <property type="entry name" value="DNA POLYMERASE EPSILON CATALYTIC SUBUNIT A"/>
    <property type="match status" value="1"/>
</dbReference>
<dbReference type="GO" id="GO:0003887">
    <property type="term" value="F:DNA-directed DNA polymerase activity"/>
    <property type="evidence" value="ECO:0007669"/>
    <property type="project" value="UniProtKB-KW"/>
</dbReference>
<dbReference type="InterPro" id="IPR029703">
    <property type="entry name" value="POL2"/>
</dbReference>
<name>A0A9P1DU50_9DINO</name>
<comment type="catalytic activity">
    <reaction evidence="4">
        <text>DNA(n) + a 2'-deoxyribonucleoside 5'-triphosphate = DNA(n+1) + diphosphate</text>
        <dbReference type="Rhea" id="RHEA:22508"/>
        <dbReference type="Rhea" id="RHEA-COMP:17339"/>
        <dbReference type="Rhea" id="RHEA-COMP:17340"/>
        <dbReference type="ChEBI" id="CHEBI:33019"/>
        <dbReference type="ChEBI" id="CHEBI:61560"/>
        <dbReference type="ChEBI" id="CHEBI:173112"/>
        <dbReference type="EC" id="2.7.7.7"/>
    </reaction>
</comment>
<dbReference type="GO" id="GO:0045004">
    <property type="term" value="P:DNA replication proofreading"/>
    <property type="evidence" value="ECO:0007669"/>
    <property type="project" value="TreeGrafter"/>
</dbReference>
<keyword evidence="4" id="KW-0479">Metal-binding</keyword>
<dbReference type="InterPro" id="IPR043502">
    <property type="entry name" value="DNA/RNA_pol_sf"/>
</dbReference>
<dbReference type="EC" id="2.7.7.7" evidence="4"/>
<evidence type="ECO:0000259" key="5">
    <source>
        <dbReference type="Pfam" id="PF00136"/>
    </source>
</evidence>
<keyword evidence="4" id="KW-0539">Nucleus</keyword>
<gene>
    <name evidence="6" type="ORF">C1SCF055_LOCUS40481</name>
</gene>
<comment type="cofactor">
    <cofactor evidence="4">
        <name>[4Fe-4S] cluster</name>
        <dbReference type="ChEBI" id="CHEBI:49883"/>
    </cofactor>
</comment>
<reference evidence="6" key="1">
    <citation type="submission" date="2022-10" db="EMBL/GenBank/DDBJ databases">
        <authorList>
            <person name="Chen Y."/>
            <person name="Dougan E. K."/>
            <person name="Chan C."/>
            <person name="Rhodes N."/>
            <person name="Thang M."/>
        </authorList>
    </citation>
    <scope>NUCLEOTIDE SEQUENCE</scope>
</reference>
<keyword evidence="4" id="KW-0238">DNA-binding</keyword>
<dbReference type="GO" id="GO:0003677">
    <property type="term" value="F:DNA binding"/>
    <property type="evidence" value="ECO:0007669"/>
    <property type="project" value="UniProtKB-KW"/>
</dbReference>
<dbReference type="GO" id="GO:0008310">
    <property type="term" value="F:single-stranded DNA 3'-5' DNA exonuclease activity"/>
    <property type="evidence" value="ECO:0007669"/>
    <property type="project" value="TreeGrafter"/>
</dbReference>
<keyword evidence="3 4" id="KW-0239">DNA-directed DNA polymerase</keyword>
<dbReference type="InterPro" id="IPR006134">
    <property type="entry name" value="DNA-dir_DNA_pol_B_multi_dom"/>
</dbReference>
<keyword evidence="4" id="KW-0862">Zinc</keyword>
<evidence type="ECO:0000313" key="7">
    <source>
        <dbReference type="EMBL" id="CAL1169039.1"/>
    </source>
</evidence>
<dbReference type="EMBL" id="CAMXCT010006543">
    <property type="protein sequence ID" value="CAI4015664.1"/>
    <property type="molecule type" value="Genomic_DNA"/>
</dbReference>
<keyword evidence="4" id="KW-0235">DNA replication</keyword>
<evidence type="ECO:0000313" key="8">
    <source>
        <dbReference type="Proteomes" id="UP001152797"/>
    </source>
</evidence>
<dbReference type="GO" id="GO:0006272">
    <property type="term" value="P:leading strand elongation"/>
    <property type="evidence" value="ECO:0007669"/>
    <property type="project" value="TreeGrafter"/>
</dbReference>